<organism evidence="2 3">
    <name type="scientific">Methylobacterium aquaticum</name>
    <dbReference type="NCBI Taxonomy" id="270351"/>
    <lineage>
        <taxon>Bacteria</taxon>
        <taxon>Pseudomonadati</taxon>
        <taxon>Pseudomonadota</taxon>
        <taxon>Alphaproteobacteria</taxon>
        <taxon>Hyphomicrobiales</taxon>
        <taxon>Methylobacteriaceae</taxon>
        <taxon>Methylobacterium</taxon>
    </lineage>
</organism>
<evidence type="ECO:0000313" key="3">
    <source>
        <dbReference type="Proteomes" id="UP000061432"/>
    </source>
</evidence>
<dbReference type="EMBL" id="AP014704">
    <property type="protein sequence ID" value="BAR47213.1"/>
    <property type="molecule type" value="Genomic_DNA"/>
</dbReference>
<gene>
    <name evidence="2" type="ORF">Maq22A_c28535</name>
</gene>
<evidence type="ECO:0000256" key="1">
    <source>
        <dbReference type="SAM" id="MobiDB-lite"/>
    </source>
</evidence>
<dbReference type="AlphaFoldDB" id="A0A1Y0ZFS9"/>
<dbReference type="KEGG" id="maqu:Maq22A_c28535"/>
<sequence length="114" mass="11990">MHSSTDDRLIRTERWPMATAPFRLRATPAGLALLGFLAVLVLPGPAAAEDFTGFYAGINAGYGWQAKRPDIQSGSPLPAWGRTPEADALPPSATRAADRNPFLTGKGAGKGTGR</sequence>
<accession>A0A1Y0ZFS9</accession>
<dbReference type="STRING" id="270351.Maq22A_c28535"/>
<dbReference type="Proteomes" id="UP000061432">
    <property type="component" value="Chromosome"/>
</dbReference>
<reference evidence="3" key="2">
    <citation type="submission" date="2015-01" db="EMBL/GenBank/DDBJ databases">
        <title>Complete genome sequence of Methylobacterium aquaticum strain 22A.</title>
        <authorList>
            <person name="Tani A."/>
            <person name="Ogura Y."/>
            <person name="Hayashi T."/>
        </authorList>
    </citation>
    <scope>NUCLEOTIDE SEQUENCE [LARGE SCALE GENOMIC DNA]</scope>
    <source>
        <strain evidence="3">MA-22A</strain>
    </source>
</reference>
<evidence type="ECO:0000313" key="2">
    <source>
        <dbReference type="EMBL" id="BAR47213.1"/>
    </source>
</evidence>
<protein>
    <submittedName>
        <fullName evidence="2">Uncharacterized protein</fullName>
    </submittedName>
</protein>
<proteinExistence type="predicted"/>
<name>A0A1Y0ZFS9_9HYPH</name>
<feature type="region of interest" description="Disordered" evidence="1">
    <location>
        <begin position="73"/>
        <end position="114"/>
    </location>
</feature>
<reference evidence="2 3" key="1">
    <citation type="journal article" date="2015" name="Genome Announc.">
        <title>Complete Genome Sequence of Methylobacterium aquaticum Strain 22A, Isolated from Racomitrium japonicum Moss.</title>
        <authorList>
            <person name="Tani A."/>
            <person name="Ogura Y."/>
            <person name="Hayashi T."/>
            <person name="Kimbara K."/>
        </authorList>
    </citation>
    <scope>NUCLEOTIDE SEQUENCE [LARGE SCALE GENOMIC DNA]</scope>
    <source>
        <strain evidence="2 3">MA-22A</strain>
    </source>
</reference>